<dbReference type="Proteomes" id="UP000764045">
    <property type="component" value="Unassembled WGS sequence"/>
</dbReference>
<dbReference type="AlphaFoldDB" id="A0A939B266"/>
<dbReference type="InterPro" id="IPR043132">
    <property type="entry name" value="BCAT-like_C"/>
</dbReference>
<dbReference type="InterPro" id="IPR001544">
    <property type="entry name" value="Aminotrans_IV"/>
</dbReference>
<keyword evidence="2" id="KW-1185">Reference proteome</keyword>
<keyword evidence="1" id="KW-0808">Transferase</keyword>
<name>A0A939B266_9BACT</name>
<dbReference type="GO" id="GO:0008483">
    <property type="term" value="F:transaminase activity"/>
    <property type="evidence" value="ECO:0007669"/>
    <property type="project" value="UniProtKB-KW"/>
</dbReference>
<accession>A0A939B266</accession>
<dbReference type="Gene3D" id="3.20.10.10">
    <property type="entry name" value="D-amino Acid Aminotransferase, subunit A, domain 2"/>
    <property type="match status" value="1"/>
</dbReference>
<evidence type="ECO:0000313" key="2">
    <source>
        <dbReference type="Proteomes" id="UP000764045"/>
    </source>
</evidence>
<proteinExistence type="predicted"/>
<dbReference type="EMBL" id="JACJJL010000008">
    <property type="protein sequence ID" value="MBM6661313.1"/>
    <property type="molecule type" value="Genomic_DNA"/>
</dbReference>
<protein>
    <submittedName>
        <fullName evidence="1">Aminotransferase class IV</fullName>
    </submittedName>
</protein>
<dbReference type="RefSeq" id="WP_205108898.1">
    <property type="nucleotide sequence ID" value="NZ_JACJJL010000008.1"/>
</dbReference>
<keyword evidence="1" id="KW-0032">Aminotransferase</keyword>
<sequence>MCRFIETIRVERGQACNLQLHQARVDATMARFFPGSPGVSLAGILSLDPGWDGVKCRVVYGRGGAESVTYAPYAMRPVATLRLVEADIDYGYKFEDRRQIDRAFAMRGDCDDVLIVRRGMVADTSIANVAFGDGREWFTPRHPLLPGTRRAALLRDGVVGELDIRVVDIPRFSHIMLFNAMIPWGACCLPSGSIR</sequence>
<dbReference type="InterPro" id="IPR036038">
    <property type="entry name" value="Aminotransferase-like"/>
</dbReference>
<gene>
    <name evidence="1" type="ORF">H6B30_06015</name>
</gene>
<dbReference type="Gene3D" id="3.30.470.10">
    <property type="match status" value="1"/>
</dbReference>
<dbReference type="Pfam" id="PF01063">
    <property type="entry name" value="Aminotran_4"/>
    <property type="match status" value="1"/>
</dbReference>
<dbReference type="InterPro" id="IPR043131">
    <property type="entry name" value="BCAT-like_N"/>
</dbReference>
<dbReference type="SUPFAM" id="SSF56752">
    <property type="entry name" value="D-aminoacid aminotransferase-like PLP-dependent enzymes"/>
    <property type="match status" value="1"/>
</dbReference>
<reference evidence="1 2" key="1">
    <citation type="journal article" date="2021" name="Sci. Rep.">
        <title>The distribution of antibiotic resistance genes in chicken gut microbiota commensals.</title>
        <authorList>
            <person name="Juricova H."/>
            <person name="Matiasovicova J."/>
            <person name="Kubasova T."/>
            <person name="Cejkova D."/>
            <person name="Rychlik I."/>
        </authorList>
    </citation>
    <scope>NUCLEOTIDE SEQUENCE [LARGE SCALE GENOMIC DNA]</scope>
    <source>
        <strain evidence="1 2">An819</strain>
    </source>
</reference>
<evidence type="ECO:0000313" key="1">
    <source>
        <dbReference type="EMBL" id="MBM6661313.1"/>
    </source>
</evidence>
<comment type="caution">
    <text evidence="1">The sequence shown here is derived from an EMBL/GenBank/DDBJ whole genome shotgun (WGS) entry which is preliminary data.</text>
</comment>
<organism evidence="1 2">
    <name type="scientific">Marseilla massiliensis</name>
    <dbReference type="NCBI Taxonomy" id="1841864"/>
    <lineage>
        <taxon>Bacteria</taxon>
        <taxon>Pseudomonadati</taxon>
        <taxon>Bacteroidota</taxon>
        <taxon>Bacteroidia</taxon>
        <taxon>Bacteroidales</taxon>
        <taxon>Prevotellaceae</taxon>
        <taxon>Marseilla</taxon>
    </lineage>
</organism>